<dbReference type="Proteomes" id="UP000677054">
    <property type="component" value="Unassembled WGS sequence"/>
</dbReference>
<dbReference type="GO" id="GO:0017071">
    <property type="term" value="C:intracellular cyclic nucleotide activated cation channel complex"/>
    <property type="evidence" value="ECO:0007669"/>
    <property type="project" value="TreeGrafter"/>
</dbReference>
<feature type="region of interest" description="Disordered" evidence="16">
    <location>
        <begin position="632"/>
        <end position="651"/>
    </location>
</feature>
<dbReference type="PANTHER" id="PTHR45638">
    <property type="entry name" value="CYCLIC NUCLEOTIDE-GATED CATION CHANNEL SUBUNIT A"/>
    <property type="match status" value="1"/>
</dbReference>
<comment type="catalytic activity">
    <reaction evidence="14">
        <text>K(+)(in) = K(+)(out)</text>
        <dbReference type="Rhea" id="RHEA:29463"/>
        <dbReference type="ChEBI" id="CHEBI:29103"/>
    </reaction>
</comment>
<evidence type="ECO:0000256" key="17">
    <source>
        <dbReference type="SAM" id="Phobius"/>
    </source>
</evidence>
<keyword evidence="11" id="KW-1071">Ligand-gated ion channel</keyword>
<dbReference type="InterPro" id="IPR018490">
    <property type="entry name" value="cNMP-bd_dom_sf"/>
</dbReference>
<feature type="transmembrane region" description="Helical" evidence="17">
    <location>
        <begin position="325"/>
        <end position="349"/>
    </location>
</feature>
<dbReference type="PROSITE" id="PS50042">
    <property type="entry name" value="CNMP_BINDING_3"/>
    <property type="match status" value="1"/>
</dbReference>
<dbReference type="EMBL" id="LR900438">
    <property type="protein sequence ID" value="CAD7245677.1"/>
    <property type="molecule type" value="Genomic_DNA"/>
</dbReference>
<proteinExistence type="predicted"/>
<dbReference type="Pfam" id="PF00520">
    <property type="entry name" value="Ion_trans"/>
    <property type="match status" value="1"/>
</dbReference>
<dbReference type="GO" id="GO:0005222">
    <property type="term" value="F:intracellularly cAMP-activated cation channel activity"/>
    <property type="evidence" value="ECO:0007669"/>
    <property type="project" value="TreeGrafter"/>
</dbReference>
<keyword evidence="6" id="KW-0547">Nucleotide-binding</keyword>
<dbReference type="SUPFAM" id="SSF81324">
    <property type="entry name" value="Voltage-gated potassium channels"/>
    <property type="match status" value="1"/>
</dbReference>
<keyword evidence="4" id="KW-0716">Sensory transduction</keyword>
<dbReference type="GO" id="GO:0005223">
    <property type="term" value="F:intracellularly cGMP-activated cation channel activity"/>
    <property type="evidence" value="ECO:0007669"/>
    <property type="project" value="TreeGrafter"/>
</dbReference>
<evidence type="ECO:0000256" key="4">
    <source>
        <dbReference type="ARBA" id="ARBA00022606"/>
    </source>
</evidence>
<evidence type="ECO:0000256" key="10">
    <source>
        <dbReference type="ARBA" id="ARBA00023136"/>
    </source>
</evidence>
<dbReference type="Gene3D" id="2.60.120.10">
    <property type="entry name" value="Jelly Rolls"/>
    <property type="match status" value="1"/>
</dbReference>
<keyword evidence="20" id="KW-1185">Reference proteome</keyword>
<sequence length="671" mass="77241">MSRHHRRSNTMETPITGILQEKLHEADPDTGFSRRRVPLYQPIFLDRHGSLRPTPTVIPSIEIEYDYSAPLGILPRFESDFVQSSSRSSPLSNVRGKFSLYRCSVLERILELVRRFKKRAQAFRKGALRPPTAISEKEATEKSEPNWEILLKGSQPESRNPKNSSCLYAIGLSGVLEPHRKAYLAWLLTVMCAFLYNIYAIPLRASFPYQEGNNLWIWLILDYTADLVYLVDILGFKPRVMHLEEGFWITDPSILRRKYFRSSSFLWDALALAPTDFFYFWLGFNPLIRFPRFLKASPVFLLSLHASGFWEFWERADQMASSPHALRIVRTIIYMLYMIHLKGCAYYILSAYEGIGSNSWTYDGEGSAYLHCFYFATKTATSIGRNPKPTNVAEYAFMTFAWLIGVFVFAFLIGQIRDIVATASRTRMEYQKAMDDTARLMHRLGVPPGLRTKVKEWFAFTWKQQKSLDEREMIRVGVGCKKLESEIALDVHLETLGKVNLFRECEPDLIRELLLRLKPCIFMPGDYICRMGEVGKEMYIVRMGKLEVMGGHDHEILATLGEGSVFGELSLLHFSDSLGNRRTADVRSKGYSNLFVLSKTDLYETIRDYPMAQAALKRKAMELIRIKEAEETEKVKEGEKSADEEDAVIIPPRPPTPRFLRTVYRVFQVLG</sequence>
<comment type="catalytic activity">
    <reaction evidence="15">
        <text>Na(+)(in) = Na(+)(out)</text>
        <dbReference type="Rhea" id="RHEA:34963"/>
        <dbReference type="ChEBI" id="CHEBI:29101"/>
    </reaction>
</comment>
<evidence type="ECO:0000313" key="19">
    <source>
        <dbReference type="EMBL" id="CAD7245677.1"/>
    </source>
</evidence>
<dbReference type="InterPro" id="IPR018488">
    <property type="entry name" value="cNMP-bd_CS"/>
</dbReference>
<dbReference type="EMBL" id="CAJPEV010000921">
    <property type="protein sequence ID" value="CAG0889519.1"/>
    <property type="molecule type" value="Genomic_DNA"/>
</dbReference>
<dbReference type="Gene3D" id="1.10.287.630">
    <property type="entry name" value="Helix hairpin bin"/>
    <property type="match status" value="1"/>
</dbReference>
<evidence type="ECO:0000256" key="8">
    <source>
        <dbReference type="ARBA" id="ARBA00022992"/>
    </source>
</evidence>
<dbReference type="InterPro" id="IPR050866">
    <property type="entry name" value="CNG_cation_channel"/>
</dbReference>
<feature type="transmembrane region" description="Helical" evidence="17">
    <location>
        <begin position="395"/>
        <end position="414"/>
    </location>
</feature>
<evidence type="ECO:0000256" key="2">
    <source>
        <dbReference type="ARBA" id="ARBA00022448"/>
    </source>
</evidence>
<dbReference type="GO" id="GO:0007601">
    <property type="term" value="P:visual perception"/>
    <property type="evidence" value="ECO:0007669"/>
    <property type="project" value="UniProtKB-KW"/>
</dbReference>
<dbReference type="Pfam" id="PF00027">
    <property type="entry name" value="cNMP_binding"/>
    <property type="match status" value="1"/>
</dbReference>
<feature type="transmembrane region" description="Helical" evidence="17">
    <location>
        <begin position="265"/>
        <end position="284"/>
    </location>
</feature>
<dbReference type="Gene3D" id="1.10.287.70">
    <property type="match status" value="1"/>
</dbReference>
<keyword evidence="5 17" id="KW-0812">Transmembrane</keyword>
<evidence type="ECO:0000256" key="13">
    <source>
        <dbReference type="ARBA" id="ARBA00023305"/>
    </source>
</evidence>
<dbReference type="FunFam" id="2.60.120.10:FF:000020">
    <property type="entry name" value="Cyclic nucleotide-gated channel beta 3"/>
    <property type="match status" value="1"/>
</dbReference>
<feature type="non-terminal residue" evidence="19">
    <location>
        <position position="1"/>
    </location>
</feature>
<dbReference type="SUPFAM" id="SSF51206">
    <property type="entry name" value="cAMP-binding domain-like"/>
    <property type="match status" value="1"/>
</dbReference>
<feature type="compositionally biased region" description="Basic and acidic residues" evidence="16">
    <location>
        <begin position="632"/>
        <end position="641"/>
    </location>
</feature>
<evidence type="ECO:0000256" key="12">
    <source>
        <dbReference type="ARBA" id="ARBA00023303"/>
    </source>
</evidence>
<dbReference type="AlphaFoldDB" id="A0A7R8XGA2"/>
<organism evidence="19">
    <name type="scientific">Darwinula stevensoni</name>
    <dbReference type="NCBI Taxonomy" id="69355"/>
    <lineage>
        <taxon>Eukaryota</taxon>
        <taxon>Metazoa</taxon>
        <taxon>Ecdysozoa</taxon>
        <taxon>Arthropoda</taxon>
        <taxon>Crustacea</taxon>
        <taxon>Oligostraca</taxon>
        <taxon>Ostracoda</taxon>
        <taxon>Podocopa</taxon>
        <taxon>Podocopida</taxon>
        <taxon>Darwinulocopina</taxon>
        <taxon>Darwinuloidea</taxon>
        <taxon>Darwinulidae</taxon>
        <taxon>Darwinula</taxon>
    </lineage>
</organism>
<comment type="subcellular location">
    <subcellularLocation>
        <location evidence="1">Membrane</location>
        <topology evidence="1">Multi-pass membrane protein</topology>
    </subcellularLocation>
</comment>
<keyword evidence="10 17" id="KW-0472">Membrane</keyword>
<evidence type="ECO:0000256" key="3">
    <source>
        <dbReference type="ARBA" id="ARBA00022535"/>
    </source>
</evidence>
<keyword evidence="7 17" id="KW-1133">Transmembrane helix</keyword>
<feature type="transmembrane region" description="Helical" evidence="17">
    <location>
        <begin position="215"/>
        <end position="236"/>
    </location>
</feature>
<evidence type="ECO:0000256" key="9">
    <source>
        <dbReference type="ARBA" id="ARBA00023065"/>
    </source>
</evidence>
<dbReference type="SMART" id="SM00100">
    <property type="entry name" value="cNMP"/>
    <property type="match status" value="1"/>
</dbReference>
<keyword evidence="12" id="KW-0407">Ion channel</keyword>
<keyword evidence="2" id="KW-0813">Transport</keyword>
<feature type="domain" description="Cyclic nucleotide-binding" evidence="18">
    <location>
        <begin position="501"/>
        <end position="606"/>
    </location>
</feature>
<gene>
    <name evidence="19" type="ORF">DSTB1V02_LOCUS5545</name>
</gene>
<keyword evidence="13" id="KW-0844">Vision</keyword>
<evidence type="ECO:0000256" key="16">
    <source>
        <dbReference type="SAM" id="MobiDB-lite"/>
    </source>
</evidence>
<keyword evidence="3" id="KW-0140">cGMP</keyword>
<dbReference type="InterPro" id="IPR005821">
    <property type="entry name" value="Ion_trans_dom"/>
</dbReference>
<keyword evidence="8" id="KW-0142">cGMP-binding</keyword>
<dbReference type="CDD" id="cd00038">
    <property type="entry name" value="CAP_ED"/>
    <property type="match status" value="1"/>
</dbReference>
<dbReference type="GO" id="GO:0005886">
    <property type="term" value="C:plasma membrane"/>
    <property type="evidence" value="ECO:0007669"/>
    <property type="project" value="TreeGrafter"/>
</dbReference>
<evidence type="ECO:0000256" key="1">
    <source>
        <dbReference type="ARBA" id="ARBA00004141"/>
    </source>
</evidence>
<dbReference type="PROSITE" id="PS00889">
    <property type="entry name" value="CNMP_BINDING_2"/>
    <property type="match status" value="1"/>
</dbReference>
<dbReference type="InterPro" id="IPR014710">
    <property type="entry name" value="RmlC-like_jellyroll"/>
</dbReference>
<evidence type="ECO:0000313" key="20">
    <source>
        <dbReference type="Proteomes" id="UP000677054"/>
    </source>
</evidence>
<dbReference type="GO" id="GO:0030553">
    <property type="term" value="F:cGMP binding"/>
    <property type="evidence" value="ECO:0007669"/>
    <property type="project" value="UniProtKB-KW"/>
</dbReference>
<name>A0A7R8XGA2_9CRUS</name>
<evidence type="ECO:0000256" key="11">
    <source>
        <dbReference type="ARBA" id="ARBA00023286"/>
    </source>
</evidence>
<dbReference type="FunFam" id="1.10.287.70:FF:000072">
    <property type="entry name" value="Cyclic nucleotide gated channel beta 3"/>
    <property type="match status" value="1"/>
</dbReference>
<evidence type="ECO:0000259" key="18">
    <source>
        <dbReference type="PROSITE" id="PS50042"/>
    </source>
</evidence>
<dbReference type="OrthoDB" id="421226at2759"/>
<dbReference type="FunFam" id="1.10.287.630:FF:000001">
    <property type="entry name" value="Cyclic nucleotide-gated channel alpha 3"/>
    <property type="match status" value="1"/>
</dbReference>
<dbReference type="PROSITE" id="PS00888">
    <property type="entry name" value="CNMP_BINDING_1"/>
    <property type="match status" value="1"/>
</dbReference>
<feature type="transmembrane region" description="Helical" evidence="17">
    <location>
        <begin position="183"/>
        <end position="203"/>
    </location>
</feature>
<protein>
    <recommendedName>
        <fullName evidence="18">Cyclic nucleotide-binding domain-containing protein</fullName>
    </recommendedName>
</protein>
<dbReference type="InterPro" id="IPR000595">
    <property type="entry name" value="cNMP-bd_dom"/>
</dbReference>
<dbReference type="PANTHER" id="PTHR45638:SF1">
    <property type="entry name" value="CYCLIC NUCLEOTIDE-GATED ION CHANNEL SUBUNIT B, ISOFORM A"/>
    <property type="match status" value="1"/>
</dbReference>
<evidence type="ECO:0000256" key="15">
    <source>
        <dbReference type="ARBA" id="ARBA00036239"/>
    </source>
</evidence>
<evidence type="ECO:0000256" key="5">
    <source>
        <dbReference type="ARBA" id="ARBA00022692"/>
    </source>
</evidence>
<reference evidence="19" key="1">
    <citation type="submission" date="2020-11" db="EMBL/GenBank/DDBJ databases">
        <authorList>
            <person name="Tran Van P."/>
        </authorList>
    </citation>
    <scope>NUCLEOTIDE SEQUENCE</scope>
</reference>
<evidence type="ECO:0000256" key="7">
    <source>
        <dbReference type="ARBA" id="ARBA00022989"/>
    </source>
</evidence>
<evidence type="ECO:0000256" key="6">
    <source>
        <dbReference type="ARBA" id="ARBA00022741"/>
    </source>
</evidence>
<keyword evidence="9" id="KW-0406">Ion transport</keyword>
<evidence type="ECO:0000256" key="14">
    <source>
        <dbReference type="ARBA" id="ARBA00034430"/>
    </source>
</evidence>
<dbReference type="GO" id="GO:0044877">
    <property type="term" value="F:protein-containing complex binding"/>
    <property type="evidence" value="ECO:0007669"/>
    <property type="project" value="TreeGrafter"/>
</dbReference>
<accession>A0A7R8XGA2</accession>